<dbReference type="SUPFAM" id="SSF58104">
    <property type="entry name" value="Methyl-accepting chemotaxis protein (MCP) signaling domain"/>
    <property type="match status" value="2"/>
</dbReference>
<dbReference type="Proteomes" id="UP000366051">
    <property type="component" value="Chromosome"/>
</dbReference>
<feature type="compositionally biased region" description="Basic and acidic residues" evidence="4">
    <location>
        <begin position="27"/>
        <end position="43"/>
    </location>
</feature>
<dbReference type="KEGG" id="hcv:FTV88_0265"/>
<sequence>MAESKTLLSPPNFDSEDKIGYGGVMKVKSEKNDLSARKLQEQRRRARTFAKQQQISERLTTASAELSSGVEESLSAVNELRQSMEEIAAGAQEASAASEESTAAVTQIVGSIDKSSAAAKESMEHSNVIQQKVALTAIDIKRLIEGVAKSAKRSEESAHLVAELENQAKEIGNIIETVVNIADQTNLLALNAAIEAARAGEYGSGFSVVADEVRTLAETSEKAANDIRQVIEQIQRDVKEIASSINGAVQIANSEVHNGMEITKKLDHMTTMFAEFVDGTNKVSVSINQLLNNTLEIEQGTKEIANTSEQQAAAATESQNALEELVKAMSDISQSALELNDMADDLKSSTDINKSAELLASAAEELSAAISQSSTSAKQILLAINMIHRGAEQQSTATEQSATSAQMAEREIQHISEVASTSEIKSKTTLQLLIEVKEQTEALITNISEGLETLHKNLKMIFTLNGLVRKIEKIVNTIDKVSIQTNMLAVNGAIEAAGAGEYGRGFAVVAGDIRNLALDSANNAENIKDLVRDIQDQLTSVTRDVELALEANRAEVEKARRITEEIIVIEKDAQVVYSGIVSINKVTTEIATAVEQAKKAIEQISTTARQATVSSKQAAGAGTEQEHGIAELAQAIEEIAAMADELQQ</sequence>
<dbReference type="GO" id="GO:0007165">
    <property type="term" value="P:signal transduction"/>
    <property type="evidence" value="ECO:0007669"/>
    <property type="project" value="UniProtKB-KW"/>
</dbReference>
<feature type="domain" description="Methyl-accepting transducer" evidence="5">
    <location>
        <begin position="369"/>
        <end position="605"/>
    </location>
</feature>
<dbReference type="GO" id="GO:0016020">
    <property type="term" value="C:membrane"/>
    <property type="evidence" value="ECO:0007669"/>
    <property type="project" value="InterPro"/>
</dbReference>
<reference evidence="7" key="1">
    <citation type="submission" date="2019-11" db="EMBL/GenBank/DDBJ databases">
        <title>Genome sequence of Heliorestis convoluta strain HH, an alkaliphilic and minimalistic phototrophic bacterium from a soda lake in Egypt.</title>
        <authorList>
            <person name="Dewey E.D."/>
            <person name="Stokes L.M."/>
            <person name="Burchell B.M."/>
            <person name="Shaffer K.N."/>
            <person name="Huntington A.M."/>
            <person name="Baker J.M."/>
            <person name="Nadendla S."/>
            <person name="Giglio M.G."/>
            <person name="Touchman J.W."/>
            <person name="Blankenship R.E."/>
            <person name="Madigan M.T."/>
            <person name="Sattley W.M."/>
        </authorList>
    </citation>
    <scope>NUCLEOTIDE SEQUENCE [LARGE SCALE GENOMIC DNA]</scope>
    <source>
        <strain evidence="7">HH</strain>
    </source>
</reference>
<proteinExistence type="inferred from homology"/>
<dbReference type="Pfam" id="PF00015">
    <property type="entry name" value="MCPsignal"/>
    <property type="match status" value="2"/>
</dbReference>
<organism evidence="6 7">
    <name type="scientific">Heliorestis convoluta</name>
    <dbReference type="NCBI Taxonomy" id="356322"/>
    <lineage>
        <taxon>Bacteria</taxon>
        <taxon>Bacillati</taxon>
        <taxon>Bacillota</taxon>
        <taxon>Clostridia</taxon>
        <taxon>Eubacteriales</taxon>
        <taxon>Heliobacteriaceae</taxon>
        <taxon>Heliorestis</taxon>
    </lineage>
</organism>
<name>A0A5Q2MVX4_9FIRM</name>
<feature type="domain" description="Methyl-accepting transducer" evidence="5">
    <location>
        <begin position="62"/>
        <end position="326"/>
    </location>
</feature>
<dbReference type="AlphaFoldDB" id="A0A5Q2MVX4"/>
<evidence type="ECO:0000256" key="3">
    <source>
        <dbReference type="PROSITE-ProRule" id="PRU00284"/>
    </source>
</evidence>
<dbReference type="EMBL" id="CP045875">
    <property type="protein sequence ID" value="QGG46444.1"/>
    <property type="molecule type" value="Genomic_DNA"/>
</dbReference>
<evidence type="ECO:0000256" key="4">
    <source>
        <dbReference type="SAM" id="MobiDB-lite"/>
    </source>
</evidence>
<dbReference type="RefSeq" id="WP_162007844.1">
    <property type="nucleotide sequence ID" value="NZ_CP045875.1"/>
</dbReference>
<protein>
    <submittedName>
        <fullName evidence="6">Methyl-accepting chemotaxis (MCP) signaling domain protein</fullName>
    </submittedName>
</protein>
<dbReference type="PANTHER" id="PTHR32089:SF112">
    <property type="entry name" value="LYSOZYME-LIKE PROTEIN-RELATED"/>
    <property type="match status" value="1"/>
</dbReference>
<comment type="similarity">
    <text evidence="2">Belongs to the methyl-accepting chemotaxis (MCP) protein family.</text>
</comment>
<dbReference type="GO" id="GO:0004888">
    <property type="term" value="F:transmembrane signaling receptor activity"/>
    <property type="evidence" value="ECO:0007669"/>
    <property type="project" value="InterPro"/>
</dbReference>
<evidence type="ECO:0000313" key="6">
    <source>
        <dbReference type="EMBL" id="QGG46444.1"/>
    </source>
</evidence>
<keyword evidence="7" id="KW-1185">Reference proteome</keyword>
<accession>A0A5Q2MVX4</accession>
<evidence type="ECO:0000256" key="2">
    <source>
        <dbReference type="ARBA" id="ARBA00029447"/>
    </source>
</evidence>
<evidence type="ECO:0000313" key="7">
    <source>
        <dbReference type="Proteomes" id="UP000366051"/>
    </source>
</evidence>
<dbReference type="Gene3D" id="1.10.287.950">
    <property type="entry name" value="Methyl-accepting chemotaxis protein"/>
    <property type="match status" value="2"/>
</dbReference>
<dbReference type="PROSITE" id="PS50111">
    <property type="entry name" value="CHEMOTAXIS_TRANSDUC_2"/>
    <property type="match status" value="2"/>
</dbReference>
<dbReference type="GO" id="GO:0006935">
    <property type="term" value="P:chemotaxis"/>
    <property type="evidence" value="ECO:0007669"/>
    <property type="project" value="InterPro"/>
</dbReference>
<evidence type="ECO:0000259" key="5">
    <source>
        <dbReference type="PROSITE" id="PS50111"/>
    </source>
</evidence>
<gene>
    <name evidence="6" type="ORF">FTV88_0265</name>
</gene>
<feature type="region of interest" description="Disordered" evidence="4">
    <location>
        <begin position="1"/>
        <end position="51"/>
    </location>
</feature>
<dbReference type="InterPro" id="IPR004090">
    <property type="entry name" value="Chemotax_Me-accpt_rcpt"/>
</dbReference>
<dbReference type="InterPro" id="IPR004089">
    <property type="entry name" value="MCPsignal_dom"/>
</dbReference>
<dbReference type="SMART" id="SM00283">
    <property type="entry name" value="MA"/>
    <property type="match status" value="2"/>
</dbReference>
<keyword evidence="1 3" id="KW-0807">Transducer</keyword>
<dbReference type="PRINTS" id="PR00260">
    <property type="entry name" value="CHEMTRNSDUCR"/>
</dbReference>
<dbReference type="PANTHER" id="PTHR32089">
    <property type="entry name" value="METHYL-ACCEPTING CHEMOTAXIS PROTEIN MCPB"/>
    <property type="match status" value="1"/>
</dbReference>
<evidence type="ECO:0000256" key="1">
    <source>
        <dbReference type="ARBA" id="ARBA00023224"/>
    </source>
</evidence>